<protein>
    <recommendedName>
        <fullName evidence="9">Protein YIF1</fullName>
    </recommendedName>
</protein>
<evidence type="ECO:0000256" key="2">
    <source>
        <dbReference type="ARBA" id="ARBA00022448"/>
    </source>
</evidence>
<dbReference type="GO" id="GO:0006888">
    <property type="term" value="P:endoplasmic reticulum to Golgi vesicle-mediated transport"/>
    <property type="evidence" value="ECO:0007669"/>
    <property type="project" value="UniProtKB-UniRule"/>
</dbReference>
<reference evidence="11" key="1">
    <citation type="submission" date="2022-07" db="EMBL/GenBank/DDBJ databases">
        <title>Phylogenomic reconstructions and comparative analyses of Kickxellomycotina fungi.</title>
        <authorList>
            <person name="Reynolds N.K."/>
            <person name="Stajich J.E."/>
            <person name="Barry K."/>
            <person name="Grigoriev I.V."/>
            <person name="Crous P."/>
            <person name="Smith M.E."/>
        </authorList>
    </citation>
    <scope>NUCLEOTIDE SEQUENCE</scope>
    <source>
        <strain evidence="11">CBS 109367</strain>
    </source>
</reference>
<dbReference type="GO" id="GO:0030134">
    <property type="term" value="C:COPII-coated ER to Golgi transport vesicle"/>
    <property type="evidence" value="ECO:0007669"/>
    <property type="project" value="TreeGrafter"/>
</dbReference>
<keyword evidence="2 9" id="KW-0813">Transport</keyword>
<keyword evidence="12" id="KW-1185">Reference proteome</keyword>
<keyword evidence="4 9" id="KW-0256">Endoplasmic reticulum</keyword>
<dbReference type="Pfam" id="PF03878">
    <property type="entry name" value="YIF1"/>
    <property type="match status" value="1"/>
</dbReference>
<dbReference type="GO" id="GO:0000139">
    <property type="term" value="C:Golgi membrane"/>
    <property type="evidence" value="ECO:0007669"/>
    <property type="project" value="UniProtKB-SubCell"/>
</dbReference>
<evidence type="ECO:0000256" key="5">
    <source>
        <dbReference type="ARBA" id="ARBA00022927"/>
    </source>
</evidence>
<proteinExistence type="inferred from homology"/>
<keyword evidence="3 9" id="KW-0812">Transmembrane</keyword>
<gene>
    <name evidence="11" type="primary">hrf1</name>
    <name evidence="11" type="ORF">IWW39_006273</name>
</gene>
<dbReference type="GO" id="GO:0005789">
    <property type="term" value="C:endoplasmic reticulum membrane"/>
    <property type="evidence" value="ECO:0007669"/>
    <property type="project" value="UniProtKB-SubCell"/>
</dbReference>
<name>A0A9W8GCZ9_9FUNG</name>
<sequence length="331" mass="37730">MSHFQGQMGGHQQNPPMRGAFSPISAEQQQQFAYNQYASPQPQHAYPQPQAQQAYPQQPFVAQQGPLPGQSTPYGLFAQNLQSNPAAQMGMQFAGNAMNAMQENVQQNVERYVSMRQLKHYFDVSNIYVLSKLRALVFPWMQKSWHRYAERDQTGQVVGFKSPREDANSPDLYIPVMGLVSYVIVIGLIIGRLGVFRPEDLGYTASSALGVIVFEVLLIKMFCYLLNVGSELQFLDIVAFSGYKFVTTILVVLLKPWAPWWMTWSAFLYFGFALAFFMIRSLRHALIPESSSVTGVNVHRKRRIHFLFVIAMTQFLYIWILMQYKSSAVKP</sequence>
<keyword evidence="7 9" id="KW-0333">Golgi apparatus</keyword>
<evidence type="ECO:0000313" key="11">
    <source>
        <dbReference type="EMBL" id="KAJ2681659.1"/>
    </source>
</evidence>
<evidence type="ECO:0000256" key="4">
    <source>
        <dbReference type="ARBA" id="ARBA00022824"/>
    </source>
</evidence>
<dbReference type="Proteomes" id="UP001151516">
    <property type="component" value="Unassembled WGS sequence"/>
</dbReference>
<comment type="similarity">
    <text evidence="1 9">Belongs to the YIF1 family.</text>
</comment>
<dbReference type="GO" id="GO:0005793">
    <property type="term" value="C:endoplasmic reticulum-Golgi intermediate compartment"/>
    <property type="evidence" value="ECO:0007669"/>
    <property type="project" value="UniProtKB-UniRule"/>
</dbReference>
<dbReference type="EMBL" id="JANBTX010000586">
    <property type="protein sequence ID" value="KAJ2681659.1"/>
    <property type="molecule type" value="Genomic_DNA"/>
</dbReference>
<evidence type="ECO:0000256" key="3">
    <source>
        <dbReference type="ARBA" id="ARBA00022692"/>
    </source>
</evidence>
<feature type="transmembrane region" description="Helical" evidence="9">
    <location>
        <begin position="172"/>
        <end position="195"/>
    </location>
</feature>
<evidence type="ECO:0000256" key="8">
    <source>
        <dbReference type="ARBA" id="ARBA00023136"/>
    </source>
</evidence>
<feature type="region of interest" description="Disordered" evidence="10">
    <location>
        <begin position="1"/>
        <end position="21"/>
    </location>
</feature>
<dbReference type="InterPro" id="IPR005578">
    <property type="entry name" value="Yif1_fam"/>
</dbReference>
<comment type="subcellular location">
    <subcellularLocation>
        <location evidence="9">Endoplasmic reticulum membrane</location>
        <topology evidence="9">Multi-pass membrane protein</topology>
    </subcellularLocation>
    <subcellularLocation>
        <location evidence="9">Golgi apparatus membrane</location>
        <topology evidence="9">Multi-pass membrane protein</topology>
    </subcellularLocation>
</comment>
<dbReference type="PANTHER" id="PTHR14083">
    <property type="entry name" value="YIP1 INTERACTING FACTOR HOMOLOG YIF1 PROTEIN"/>
    <property type="match status" value="1"/>
</dbReference>
<keyword evidence="5 9" id="KW-0653">Protein transport</keyword>
<evidence type="ECO:0000256" key="6">
    <source>
        <dbReference type="ARBA" id="ARBA00022989"/>
    </source>
</evidence>
<feature type="transmembrane region" description="Helical" evidence="9">
    <location>
        <begin position="260"/>
        <end position="282"/>
    </location>
</feature>
<keyword evidence="8 9" id="KW-0472">Membrane</keyword>
<evidence type="ECO:0000256" key="1">
    <source>
        <dbReference type="ARBA" id="ARBA00009727"/>
    </source>
</evidence>
<comment type="caution">
    <text evidence="11">The sequence shown here is derived from an EMBL/GenBank/DDBJ whole genome shotgun (WGS) entry which is preliminary data.</text>
</comment>
<evidence type="ECO:0000256" key="9">
    <source>
        <dbReference type="RuleBase" id="RU368073"/>
    </source>
</evidence>
<dbReference type="GO" id="GO:0015031">
    <property type="term" value="P:protein transport"/>
    <property type="evidence" value="ECO:0007669"/>
    <property type="project" value="UniProtKB-KW"/>
</dbReference>
<dbReference type="PANTHER" id="PTHR14083:SF0">
    <property type="entry name" value="YIP1D-INTERACTING FACTOR 1, ISOFORM C"/>
    <property type="match status" value="1"/>
</dbReference>
<dbReference type="AlphaFoldDB" id="A0A9W8GCZ9"/>
<comment type="function">
    <text evidence="9">Has a role in transport between endoplasmic reticulum and Golgi.</text>
</comment>
<keyword evidence="6 9" id="KW-1133">Transmembrane helix</keyword>
<evidence type="ECO:0000256" key="10">
    <source>
        <dbReference type="SAM" id="MobiDB-lite"/>
    </source>
</evidence>
<dbReference type="OrthoDB" id="337750at2759"/>
<feature type="transmembrane region" description="Helical" evidence="9">
    <location>
        <begin position="303"/>
        <end position="322"/>
    </location>
</feature>
<evidence type="ECO:0000313" key="12">
    <source>
        <dbReference type="Proteomes" id="UP001151516"/>
    </source>
</evidence>
<organism evidence="11 12">
    <name type="scientific">Coemansia spiralis</name>
    <dbReference type="NCBI Taxonomy" id="417178"/>
    <lineage>
        <taxon>Eukaryota</taxon>
        <taxon>Fungi</taxon>
        <taxon>Fungi incertae sedis</taxon>
        <taxon>Zoopagomycota</taxon>
        <taxon>Kickxellomycotina</taxon>
        <taxon>Kickxellomycetes</taxon>
        <taxon>Kickxellales</taxon>
        <taxon>Kickxellaceae</taxon>
        <taxon>Coemansia</taxon>
    </lineage>
</organism>
<feature type="transmembrane region" description="Helical" evidence="9">
    <location>
        <begin position="201"/>
        <end position="222"/>
    </location>
</feature>
<accession>A0A9W8GCZ9</accession>
<evidence type="ECO:0000256" key="7">
    <source>
        <dbReference type="ARBA" id="ARBA00023034"/>
    </source>
</evidence>